<organism evidence="2 3">
    <name type="scientific">Actinomadura fulvescens</name>
    <dbReference type="NCBI Taxonomy" id="46160"/>
    <lineage>
        <taxon>Bacteria</taxon>
        <taxon>Bacillati</taxon>
        <taxon>Actinomycetota</taxon>
        <taxon>Actinomycetes</taxon>
        <taxon>Streptosporangiales</taxon>
        <taxon>Thermomonosporaceae</taxon>
        <taxon>Actinomadura</taxon>
    </lineage>
</organism>
<keyword evidence="1" id="KW-0812">Transmembrane</keyword>
<feature type="transmembrane region" description="Helical" evidence="1">
    <location>
        <begin position="59"/>
        <end position="83"/>
    </location>
</feature>
<proteinExistence type="predicted"/>
<protein>
    <submittedName>
        <fullName evidence="2">Uncharacterized protein</fullName>
    </submittedName>
</protein>
<gene>
    <name evidence="2" type="ORF">GCM10010411_52700</name>
</gene>
<dbReference type="Proteomes" id="UP001501509">
    <property type="component" value="Unassembled WGS sequence"/>
</dbReference>
<sequence>MSIDRKRWAQRAQELKFTQLDAARKQADGWRTGLGGLTALLSVVLIVKGRDTISSLTPGFRWGVVLLLAAGLGMLVAATLLTVRAAAGRPGQDILLSGETLRSWTLDEVRRVAGAIRLAAWLATTAIACLALAIGLTWLGPEARPAGTLMDVRHDAGHVCGEITGADGRQLIIKTATPTVVPLSAVISMKPVRSCK</sequence>
<feature type="transmembrane region" description="Helical" evidence="1">
    <location>
        <begin position="118"/>
        <end position="140"/>
    </location>
</feature>
<dbReference type="EMBL" id="BAAATD010000007">
    <property type="protein sequence ID" value="GAA2611660.1"/>
    <property type="molecule type" value="Genomic_DNA"/>
</dbReference>
<dbReference type="RefSeq" id="WP_344545052.1">
    <property type="nucleotide sequence ID" value="NZ_BAAATD010000007.1"/>
</dbReference>
<evidence type="ECO:0000256" key="1">
    <source>
        <dbReference type="SAM" id="Phobius"/>
    </source>
</evidence>
<comment type="caution">
    <text evidence="2">The sequence shown here is derived from an EMBL/GenBank/DDBJ whole genome shotgun (WGS) entry which is preliminary data.</text>
</comment>
<keyword evidence="1" id="KW-1133">Transmembrane helix</keyword>
<feature type="transmembrane region" description="Helical" evidence="1">
    <location>
        <begin position="29"/>
        <end position="47"/>
    </location>
</feature>
<keyword evidence="3" id="KW-1185">Reference proteome</keyword>
<evidence type="ECO:0000313" key="3">
    <source>
        <dbReference type="Proteomes" id="UP001501509"/>
    </source>
</evidence>
<keyword evidence="1" id="KW-0472">Membrane</keyword>
<name>A0ABN3Q274_9ACTN</name>
<accession>A0ABN3Q274</accession>
<reference evidence="2 3" key="1">
    <citation type="journal article" date="2019" name="Int. J. Syst. Evol. Microbiol.">
        <title>The Global Catalogue of Microorganisms (GCM) 10K type strain sequencing project: providing services to taxonomists for standard genome sequencing and annotation.</title>
        <authorList>
            <consortium name="The Broad Institute Genomics Platform"/>
            <consortium name="The Broad Institute Genome Sequencing Center for Infectious Disease"/>
            <person name="Wu L."/>
            <person name="Ma J."/>
        </authorList>
    </citation>
    <scope>NUCLEOTIDE SEQUENCE [LARGE SCALE GENOMIC DNA]</scope>
    <source>
        <strain evidence="2 3">JCM 6833</strain>
    </source>
</reference>
<evidence type="ECO:0000313" key="2">
    <source>
        <dbReference type="EMBL" id="GAA2611660.1"/>
    </source>
</evidence>